<evidence type="ECO:0000256" key="8">
    <source>
        <dbReference type="SAM" id="MobiDB-lite"/>
    </source>
</evidence>
<dbReference type="KEGG" id="dre:100135062"/>
<reference evidence="12 14" key="1">
    <citation type="journal article" date="2007" name="BMC Evol. Biol.">
        <title>Evolution of Class I cytokine receptors.</title>
        <authorList>
            <person name="Liongue C."/>
            <person name="Ward A.C."/>
        </authorList>
    </citation>
    <scope>NUCLEOTIDE SEQUENCE</scope>
</reference>
<feature type="chain" id="PRO_5035034867" evidence="10 14">
    <location>
        <begin position="22"/>
        <end position="696"/>
    </location>
</feature>
<dbReference type="PhylomeDB" id="A8WHB0"/>
<sequence length="696" mass="78782">MFSTWFLQMFVFALLVRGNTGNNQCTHHEVEPGKDSAVMDSLLCYNDYKSYTECTWETDPRANFTLYYYDKYKKAETLCLLNKPHVVLPNGKFSHVCRYNTGRFSLNTNHTLYFKVQCGNTPTSLRVAQHVEKSFTVMCMISGKVRAPVNLTEMMTDGGGRLLSWKSPYPASSNITRSLMYQLQYRRHMHDWTTVDKINVSEHTIIKESLFPGYHYEARVRARGPVGLWSNWSPLVSWKTHNDVNKALNLQCVIEGETTVMCTWQMRTEYFQFMTYHMLCHDNTGHHPCCKTPQLKSSNDELIEFMCSVNVIDPNQLTVELKQVLFTRTFKTAHHIKLPQPDKLNTMEVDDALQLNWSITAVKRGIEFTAEIKLSTNKESMIFNCTERVNTYRIPFKFLHPSTDYLAQIRFVPIPKKDYRLQPSDWSEPANYTTKPASSPINHLIQPSSNIPLTYILAGVLVPVLIGILYSALPACHRRINRKIVLWKGSIPSPIKSKVLEGVIKKYPAGWPYLQSEKETTSVCVLLATDNISVCNNVSWDSPKLQVEDAVKMEQSGGSNQLSASLGEDMCKDKSGLSFSGPYILCCEDSCIHDKTSVESQDTVQTSASEKLEIFTIKGGYVVNSTTDMPATQNPTPIDSPTNEPSAEPPAYTPSPDPSCTVIAHPSGYFMMPCVSTEQLEPKGYVTLEHNECDNE</sequence>
<feature type="compositionally biased region" description="Polar residues" evidence="8">
    <location>
        <begin position="626"/>
        <end position="645"/>
    </location>
</feature>
<dbReference type="Reactome" id="R-DRE-8985947">
    <property type="pathway name" value="Interleukin-9 signaling"/>
</dbReference>
<keyword evidence="7" id="KW-0325">Glycoprotein</keyword>
<dbReference type="InterPro" id="IPR003961">
    <property type="entry name" value="FN3_dom"/>
</dbReference>
<dbReference type="InterPro" id="IPR013783">
    <property type="entry name" value="Ig-like_fold"/>
</dbReference>
<keyword evidence="3 10" id="KW-0732">Signal</keyword>
<feature type="region of interest" description="Disordered" evidence="8">
    <location>
        <begin position="626"/>
        <end position="658"/>
    </location>
</feature>
<feature type="transmembrane region" description="Helical" evidence="9">
    <location>
        <begin position="453"/>
        <end position="473"/>
    </location>
</feature>
<reference evidence="13" key="3">
    <citation type="journal article" date="2013" name="Nature">
        <title>The zebrafish reference genome sequence and its relationship to the human genome.</title>
        <authorList>
            <consortium name="Genome Reference Consortium Zebrafish"/>
            <person name="Howe K."/>
            <person name="Clark M.D."/>
            <person name="Torroja C.F."/>
            <person name="Torrance J."/>
            <person name="Berthelot C."/>
            <person name="Muffato M."/>
            <person name="Collins J.E."/>
            <person name="Humphray S."/>
            <person name="McLaren K."/>
            <person name="Matthews L."/>
            <person name="McLaren S."/>
            <person name="Sealy I."/>
            <person name="Caccamo M."/>
            <person name="Churcher C."/>
            <person name="Scott C."/>
            <person name="Barrett J.C."/>
            <person name="Koch R."/>
            <person name="Rauch G.J."/>
            <person name="White S."/>
            <person name="Chow W."/>
            <person name="Kilian B."/>
            <person name="Quintais L.T."/>
            <person name="Guerra-Assuncao J.A."/>
            <person name="Zhou Y."/>
            <person name="Gu Y."/>
            <person name="Yen J."/>
            <person name="Vogel J.H."/>
            <person name="Eyre T."/>
            <person name="Redmond S."/>
            <person name="Banerjee R."/>
            <person name="Chi J."/>
            <person name="Fu B."/>
            <person name="Langley E."/>
            <person name="Maguire S.F."/>
            <person name="Laird G.K."/>
            <person name="Lloyd D."/>
            <person name="Kenyon E."/>
            <person name="Donaldson S."/>
            <person name="Sehra H."/>
            <person name="Almeida-King J."/>
            <person name="Loveland J."/>
            <person name="Trevanion S."/>
            <person name="Jones M."/>
            <person name="Quail M."/>
            <person name="Willey D."/>
            <person name="Hunt A."/>
            <person name="Burton J."/>
            <person name="Sims S."/>
            <person name="McLay K."/>
            <person name="Plumb B."/>
            <person name="Davis J."/>
            <person name="Clee C."/>
            <person name="Oliver K."/>
            <person name="Clark R."/>
            <person name="Riddle C."/>
            <person name="Elliot D."/>
            <person name="Eliott D."/>
            <person name="Threadgold G."/>
            <person name="Harden G."/>
            <person name="Ware D."/>
            <person name="Begum S."/>
            <person name="Mortimore B."/>
            <person name="Mortimer B."/>
            <person name="Kerry G."/>
            <person name="Heath P."/>
            <person name="Phillimore B."/>
            <person name="Tracey A."/>
            <person name="Corby N."/>
            <person name="Dunn M."/>
            <person name="Johnson C."/>
            <person name="Wood J."/>
            <person name="Clark S."/>
            <person name="Pelan S."/>
            <person name="Griffiths G."/>
            <person name="Smith M."/>
            <person name="Glithero R."/>
            <person name="Howden P."/>
            <person name="Barker N."/>
            <person name="Lloyd C."/>
            <person name="Stevens C."/>
            <person name="Harley J."/>
            <person name="Holt K."/>
            <person name="Panagiotidis G."/>
            <person name="Lovell J."/>
            <person name="Beasley H."/>
            <person name="Henderson C."/>
            <person name="Gordon D."/>
            <person name="Auger K."/>
            <person name="Wright D."/>
            <person name="Collins J."/>
            <person name="Raisen C."/>
            <person name="Dyer L."/>
            <person name="Leung K."/>
            <person name="Robertson L."/>
            <person name="Ambridge K."/>
            <person name="Leongamornlert D."/>
            <person name="McGuire S."/>
            <person name="Gilderthorp R."/>
            <person name="Griffiths C."/>
            <person name="Manthravadi D."/>
            <person name="Nichol S."/>
            <person name="Barker G."/>
            <person name="Whitehead S."/>
            <person name="Kay M."/>
            <person name="Brown J."/>
            <person name="Murnane C."/>
            <person name="Gray E."/>
            <person name="Humphries M."/>
            <person name="Sycamore N."/>
            <person name="Barker D."/>
            <person name="Saunders D."/>
            <person name="Wallis J."/>
            <person name="Babbage A."/>
            <person name="Hammond S."/>
            <person name="Mashreghi-Mohammadi M."/>
            <person name="Barr L."/>
            <person name="Martin S."/>
            <person name="Wray P."/>
            <person name="Ellington A."/>
            <person name="Matthews N."/>
            <person name="Ellwood M."/>
            <person name="Woodmansey R."/>
            <person name="Clark G."/>
            <person name="Cooper J."/>
            <person name="Cooper J."/>
            <person name="Tromans A."/>
            <person name="Grafham D."/>
            <person name="Skuce C."/>
            <person name="Pandian R."/>
            <person name="Andrews R."/>
            <person name="Harrison E."/>
            <person name="Kimberley A."/>
            <person name="Garnett J."/>
            <person name="Fosker N."/>
            <person name="Hall R."/>
            <person name="Garner P."/>
            <person name="Kelly D."/>
            <person name="Bird C."/>
            <person name="Palmer S."/>
            <person name="Gehring I."/>
            <person name="Berger A."/>
            <person name="Dooley C.M."/>
            <person name="Ersan-Urun Z."/>
            <person name="Eser C."/>
            <person name="Geiger H."/>
            <person name="Geisler M."/>
            <person name="Karotki L."/>
            <person name="Kirn A."/>
            <person name="Konantz J."/>
            <person name="Konantz M."/>
            <person name="Oberlander M."/>
            <person name="Rudolph-Geiger S."/>
            <person name="Teucke M."/>
            <person name="Lanz C."/>
            <person name="Raddatz G."/>
            <person name="Osoegawa K."/>
            <person name="Zhu B."/>
            <person name="Rapp A."/>
            <person name="Widaa S."/>
            <person name="Langford C."/>
            <person name="Yang F."/>
            <person name="Schuster S.C."/>
            <person name="Carter N.P."/>
            <person name="Harrow J."/>
            <person name="Ning Z."/>
            <person name="Herrero J."/>
            <person name="Searle S.M."/>
            <person name="Enright A."/>
            <person name="Geisler R."/>
            <person name="Plasterk R.H."/>
            <person name="Lee C."/>
            <person name="Westerfield M."/>
            <person name="de Jong P.J."/>
            <person name="Zon L.I."/>
            <person name="Postlethwait J.H."/>
            <person name="Nusslein-Volhard C."/>
            <person name="Hubbard T.J."/>
            <person name="Roest Crollius H."/>
            <person name="Rogers J."/>
            <person name="Stemple D.L."/>
        </authorList>
    </citation>
    <scope>NUCLEOTIDE SEQUENCE [LARGE SCALE GENOMIC DNA]</scope>
</reference>
<keyword evidence="6 12" id="KW-0675">Receptor</keyword>
<accession>A8WHB0</accession>
<organism evidence="12">
    <name type="scientific">Danio rerio</name>
    <name type="common">Zebrafish</name>
    <name type="synonym">Brachydanio rerio</name>
    <dbReference type="NCBI Taxonomy" id="7955"/>
    <lineage>
        <taxon>Eukaryota</taxon>
        <taxon>Metazoa</taxon>
        <taxon>Chordata</taxon>
        <taxon>Craniata</taxon>
        <taxon>Vertebrata</taxon>
        <taxon>Euteleostomi</taxon>
        <taxon>Actinopterygii</taxon>
        <taxon>Neopterygii</taxon>
        <taxon>Teleostei</taxon>
        <taxon>Ostariophysi</taxon>
        <taxon>Cypriniformes</taxon>
        <taxon>Danionidae</taxon>
        <taxon>Danioninae</taxon>
        <taxon>Danio</taxon>
    </lineage>
</organism>
<keyword evidence="2 9" id="KW-0812">Transmembrane</keyword>
<dbReference type="CDD" id="cd00063">
    <property type="entry name" value="FN3"/>
    <property type="match status" value="1"/>
</dbReference>
<keyword evidence="5 9" id="KW-0472">Membrane</keyword>
<keyword evidence="13" id="KW-1185">Reference proteome</keyword>
<reference evidence="14" key="4">
    <citation type="journal article" date="2016" name="BMC Genomics">
        <title>Gene evolution and gene expression after whole genome duplication in fish: the PhyloFish database.</title>
        <authorList>
            <person name="Pasquier J."/>
            <person name="Cabau C."/>
            <person name="Nguyen T."/>
            <person name="Jouanno E."/>
            <person name="Severac D."/>
            <person name="Braasch I."/>
            <person name="Journot L."/>
            <person name="Pontarotti P."/>
            <person name="Klopp C."/>
            <person name="Postlethwait J.H."/>
            <person name="Guiguen Y."/>
            <person name="Bobe J."/>
        </authorList>
    </citation>
    <scope>NUCLEOTIDE SEQUENCE</scope>
</reference>
<dbReference type="AlphaFoldDB" id="A8WHB0"/>
<evidence type="ECO:0000256" key="2">
    <source>
        <dbReference type="ARBA" id="ARBA00022692"/>
    </source>
</evidence>
<dbReference type="Proteomes" id="UP000000437">
    <property type="component" value="Chromosome 3"/>
</dbReference>
<dbReference type="GlyGen" id="A8WHB0">
    <property type="glycosylation" value="1 site"/>
</dbReference>
<dbReference type="OrthoDB" id="8906725at2759"/>
<dbReference type="CTD" id="1439"/>
<dbReference type="Reactome" id="R-DRE-9020958">
    <property type="pathway name" value="Interleukin-21 signaling"/>
</dbReference>
<feature type="domain" description="Fibronectin type-III" evidence="11">
    <location>
        <begin position="147"/>
        <end position="243"/>
    </location>
</feature>
<dbReference type="GO" id="GO:0019221">
    <property type="term" value="P:cytokine-mediated signaling pathway"/>
    <property type="evidence" value="ECO:0000318"/>
    <property type="project" value="GO_Central"/>
</dbReference>
<evidence type="ECO:0000259" key="11">
    <source>
        <dbReference type="PROSITE" id="PS50853"/>
    </source>
</evidence>
<dbReference type="PANTHER" id="PTHR23037">
    <property type="entry name" value="CYTOKINE RECEPTOR"/>
    <property type="match status" value="1"/>
</dbReference>
<dbReference type="EMBL" id="BN000973">
    <property type="protein sequence ID" value="CAL08005.1"/>
    <property type="molecule type" value="mRNA"/>
</dbReference>
<dbReference type="GO" id="GO:0009897">
    <property type="term" value="C:external side of plasma membrane"/>
    <property type="evidence" value="ECO:0000318"/>
    <property type="project" value="GO_Central"/>
</dbReference>
<evidence type="ECO:0000313" key="15">
    <source>
        <dbReference type="ZFIN" id="ZDB-GENE-080115-1"/>
    </source>
</evidence>
<evidence type="ECO:0000313" key="14">
    <source>
        <dbReference type="RefSeq" id="NP_001107205.1"/>
    </source>
</evidence>
<feature type="compositionally biased region" description="Pro residues" evidence="8">
    <location>
        <begin position="647"/>
        <end position="657"/>
    </location>
</feature>
<reference evidence="14" key="2">
    <citation type="journal article" date="2009" name="Zebrafish">
        <title>Global repression of cancer gene expression in a zebrafish model of melanoma is linked to epigenetic regulation.</title>
        <authorList>
            <person name="Anelli V."/>
            <person name="Santoriello C."/>
            <person name="Distel M."/>
            <person name="Koster R.W."/>
            <person name="Ciccarelli F.D."/>
            <person name="Mione M."/>
        </authorList>
    </citation>
    <scope>NUCLEOTIDE SEQUENCE</scope>
</reference>
<dbReference type="InterPro" id="IPR036116">
    <property type="entry name" value="FN3_sf"/>
</dbReference>
<feature type="signal peptide" evidence="10">
    <location>
        <begin position="1"/>
        <end position="21"/>
    </location>
</feature>
<dbReference type="GO" id="GO:0004896">
    <property type="term" value="F:cytokine receptor activity"/>
    <property type="evidence" value="ECO:0000318"/>
    <property type="project" value="GO_Central"/>
</dbReference>
<keyword evidence="4 9" id="KW-1133">Transmembrane helix</keyword>
<protein>
    <submittedName>
        <fullName evidence="14">Cytokine receptor common subunit beta precursor</fullName>
    </submittedName>
    <submittedName>
        <fullName evidence="12">Interleukin 3 receptor beta common</fullName>
    </submittedName>
</protein>
<evidence type="ECO:0000256" key="5">
    <source>
        <dbReference type="ARBA" id="ARBA00023136"/>
    </source>
</evidence>
<gene>
    <name evidence="14 15" type="primary">csf2rb</name>
    <name evidence="12 14" type="synonym">il-3rbc</name>
</gene>
<reference evidence="14" key="6">
    <citation type="submission" date="2025-04" db="UniProtKB">
        <authorList>
            <consortium name="RefSeq"/>
        </authorList>
    </citation>
    <scope>IDENTIFICATION</scope>
</reference>
<dbReference type="PROSITE" id="PS50853">
    <property type="entry name" value="FN3"/>
    <property type="match status" value="1"/>
</dbReference>
<dbReference type="SUPFAM" id="SSF49265">
    <property type="entry name" value="Fibronectin type III"/>
    <property type="match status" value="3"/>
</dbReference>
<evidence type="ECO:0000313" key="12">
    <source>
        <dbReference type="EMBL" id="CAL08005.1"/>
    </source>
</evidence>
<dbReference type="ZFIN" id="ZDB-GENE-080115-1">
    <property type="gene designation" value="csf2rb"/>
</dbReference>
<evidence type="ECO:0000256" key="3">
    <source>
        <dbReference type="ARBA" id="ARBA00022729"/>
    </source>
</evidence>
<comment type="subcellular location">
    <subcellularLocation>
        <location evidence="1">Membrane</location>
        <topology evidence="1">Single-pass type I membrane protein</topology>
    </subcellularLocation>
</comment>
<dbReference type="Gene3D" id="2.60.40.10">
    <property type="entry name" value="Immunoglobulins"/>
    <property type="match status" value="4"/>
</dbReference>
<evidence type="ECO:0000256" key="4">
    <source>
        <dbReference type="ARBA" id="ARBA00022989"/>
    </source>
</evidence>
<evidence type="ECO:0000256" key="1">
    <source>
        <dbReference type="ARBA" id="ARBA00004479"/>
    </source>
</evidence>
<dbReference type="AGR" id="ZFIN:ZDB-GENE-080115-1"/>
<evidence type="ECO:0000256" key="9">
    <source>
        <dbReference type="SAM" id="Phobius"/>
    </source>
</evidence>
<dbReference type="GeneID" id="100135062"/>
<evidence type="ECO:0000256" key="6">
    <source>
        <dbReference type="ARBA" id="ARBA00023170"/>
    </source>
</evidence>
<evidence type="ECO:0000256" key="10">
    <source>
        <dbReference type="SAM" id="SignalP"/>
    </source>
</evidence>
<reference evidence="14" key="5">
    <citation type="journal article" date="2019" name="Dev. Cell">
        <title>An Ectoderm-Derived Myeloid-like Cell Population Functions as Antigen Transporters for Langerhans Cells in Zebrafish Epidermis.</title>
        <authorList>
            <person name="Lin X."/>
            <person name="Zhou Q."/>
            <person name="Zhao C."/>
            <person name="Lin G."/>
            <person name="Xu J."/>
            <person name="Wen Z."/>
        </authorList>
    </citation>
    <scope>NUCLEOTIDE SEQUENCE</scope>
</reference>
<evidence type="ECO:0000313" key="13">
    <source>
        <dbReference type="Proteomes" id="UP000000437"/>
    </source>
</evidence>
<dbReference type="PANTHER" id="PTHR23037:SF41">
    <property type="entry name" value="COLONY STIMULATING FACTOR 2 RECEPTOR, BETA, LOW-AFFINITY (GRANULOCYTE-MACROPHAGE) PRECURSOR"/>
    <property type="match status" value="1"/>
</dbReference>
<evidence type="ECO:0000256" key="7">
    <source>
        <dbReference type="ARBA" id="ARBA00023180"/>
    </source>
</evidence>
<proteinExistence type="evidence at transcript level"/>
<name>A8WHB0_DANRE</name>
<dbReference type="RefSeq" id="NP_001107205.1">
    <property type="nucleotide sequence ID" value="NM_001113733.1"/>
</dbReference>